<dbReference type="Gene3D" id="3.90.550.10">
    <property type="entry name" value="Spore Coat Polysaccharide Biosynthesis Protein SpsA, Chain A"/>
    <property type="match status" value="1"/>
</dbReference>
<keyword evidence="4" id="KW-1133">Transmembrane helix</keyword>
<reference evidence="6 7" key="1">
    <citation type="submission" date="2021-01" db="EMBL/GenBank/DDBJ databases">
        <title>Genome sequencing of Joostella atrarenae M1-2 (= KCTC 23194).</title>
        <authorList>
            <person name="Zakaria M.R."/>
            <person name="Lam M.Q."/>
            <person name="Chong C.S."/>
        </authorList>
    </citation>
    <scope>NUCLEOTIDE SEQUENCE [LARGE SCALE GENOMIC DNA]</scope>
    <source>
        <strain evidence="6 7">M1-2</strain>
    </source>
</reference>
<evidence type="ECO:0000313" key="7">
    <source>
        <dbReference type="Proteomes" id="UP000829517"/>
    </source>
</evidence>
<feature type="domain" description="Glycosyltransferase 2-like" evidence="5">
    <location>
        <begin position="9"/>
        <end position="57"/>
    </location>
</feature>
<dbReference type="RefSeq" id="WP_236958855.1">
    <property type="nucleotide sequence ID" value="NZ_JAETXX010000004.1"/>
</dbReference>
<dbReference type="Pfam" id="PF00535">
    <property type="entry name" value="Glycos_transf_2"/>
    <property type="match status" value="2"/>
</dbReference>
<dbReference type="InterPro" id="IPR001173">
    <property type="entry name" value="Glyco_trans_2-like"/>
</dbReference>
<dbReference type="SUPFAM" id="SSF53448">
    <property type="entry name" value="Nucleotide-diphospho-sugar transferases"/>
    <property type="match status" value="1"/>
</dbReference>
<sequence>MNKSPLVHIIILNWNSPEDTIDCLRSLSKIEYRNFKVVLIDNASGDNSVQEITTYLSNDEYYLNYGKIDLGLNLERSTSDRDYLKHEKLVMVLNKENSGFAKGSNIGIELAINEDCDYVLLLNNDTVVEPNFLNVLLKHKLENPEYAALTPQIRYEGRKDYIWNCGGRLILWGFWKKYYYDNTNINTIEEEKDLKLITFVTGCALLFNPNELGKLTEDYFFGEEDFEFSLRLRNMNKKMGCAMNSLIYHKVGGSLEDVNAKGKRYIHLLNRFINTRKNNMNVSWFFLVVVALNYNFIYLIIKEKMSLVNASKFTYNLFLDALRLNRVTHKKFINTIFKHKW</sequence>
<evidence type="ECO:0000256" key="1">
    <source>
        <dbReference type="ARBA" id="ARBA00006739"/>
    </source>
</evidence>
<keyword evidence="4" id="KW-0812">Transmembrane</keyword>
<dbReference type="Proteomes" id="UP000829517">
    <property type="component" value="Unassembled WGS sequence"/>
</dbReference>
<organism evidence="6 7">
    <name type="scientific">Joostella atrarenae</name>
    <dbReference type="NCBI Taxonomy" id="679257"/>
    <lineage>
        <taxon>Bacteria</taxon>
        <taxon>Pseudomonadati</taxon>
        <taxon>Bacteroidota</taxon>
        <taxon>Flavobacteriia</taxon>
        <taxon>Flavobacteriales</taxon>
        <taxon>Flavobacteriaceae</taxon>
        <taxon>Joostella</taxon>
    </lineage>
</organism>
<feature type="domain" description="Glycosyltransferase 2-like" evidence="5">
    <location>
        <begin position="87"/>
        <end position="174"/>
    </location>
</feature>
<evidence type="ECO:0000256" key="3">
    <source>
        <dbReference type="ARBA" id="ARBA00022679"/>
    </source>
</evidence>
<protein>
    <submittedName>
        <fullName evidence="6">Glycosyltransferase family 2 protein</fullName>
    </submittedName>
</protein>
<accession>A0ABS9J3A3</accession>
<evidence type="ECO:0000313" key="6">
    <source>
        <dbReference type="EMBL" id="MCF8714889.1"/>
    </source>
</evidence>
<gene>
    <name evidence="6" type="ORF">JM658_08610</name>
</gene>
<keyword evidence="3" id="KW-0808">Transferase</keyword>
<evidence type="ECO:0000256" key="2">
    <source>
        <dbReference type="ARBA" id="ARBA00022676"/>
    </source>
</evidence>
<dbReference type="PANTHER" id="PTHR43179">
    <property type="entry name" value="RHAMNOSYLTRANSFERASE WBBL"/>
    <property type="match status" value="1"/>
</dbReference>
<keyword evidence="2" id="KW-0328">Glycosyltransferase</keyword>
<dbReference type="InterPro" id="IPR029044">
    <property type="entry name" value="Nucleotide-diphossugar_trans"/>
</dbReference>
<evidence type="ECO:0000259" key="5">
    <source>
        <dbReference type="Pfam" id="PF00535"/>
    </source>
</evidence>
<dbReference type="EMBL" id="JAETXX010000004">
    <property type="protein sequence ID" value="MCF8714889.1"/>
    <property type="molecule type" value="Genomic_DNA"/>
</dbReference>
<keyword evidence="4" id="KW-0472">Membrane</keyword>
<evidence type="ECO:0000256" key="4">
    <source>
        <dbReference type="SAM" id="Phobius"/>
    </source>
</evidence>
<dbReference type="CDD" id="cd04186">
    <property type="entry name" value="GT_2_like_c"/>
    <property type="match status" value="1"/>
</dbReference>
<proteinExistence type="inferred from homology"/>
<name>A0ABS9J3A3_9FLAO</name>
<comment type="similarity">
    <text evidence="1">Belongs to the glycosyltransferase 2 family.</text>
</comment>
<feature type="transmembrane region" description="Helical" evidence="4">
    <location>
        <begin position="282"/>
        <end position="301"/>
    </location>
</feature>
<keyword evidence="7" id="KW-1185">Reference proteome</keyword>
<dbReference type="PANTHER" id="PTHR43179:SF12">
    <property type="entry name" value="GALACTOFURANOSYLTRANSFERASE GLFT2"/>
    <property type="match status" value="1"/>
</dbReference>
<comment type="caution">
    <text evidence="6">The sequence shown here is derived from an EMBL/GenBank/DDBJ whole genome shotgun (WGS) entry which is preliminary data.</text>
</comment>